<name>A0ABU6JCA8_9BURK</name>
<sequence length="83" mass="9016">MARFHSMEAGLIFVERLSRSNYRGCPQINVAAEFAEHNHPARGRSHMHAPPERLAGLARRLDVARPGALAAQLAVLVSGAFVS</sequence>
<gene>
    <name evidence="1" type="ORF">RY831_19110</name>
</gene>
<dbReference type="Gene3D" id="1.10.357.10">
    <property type="entry name" value="Tetracycline Repressor, domain 2"/>
    <property type="match status" value="1"/>
</dbReference>
<dbReference type="EMBL" id="JAWIIV010000017">
    <property type="protein sequence ID" value="MEC4721279.1"/>
    <property type="molecule type" value="Genomic_DNA"/>
</dbReference>
<keyword evidence="2" id="KW-1185">Reference proteome</keyword>
<dbReference type="RefSeq" id="WP_326507986.1">
    <property type="nucleotide sequence ID" value="NZ_JAWIIV010000017.1"/>
</dbReference>
<dbReference type="SUPFAM" id="SSF48498">
    <property type="entry name" value="Tetracyclin repressor-like, C-terminal domain"/>
    <property type="match status" value="1"/>
</dbReference>
<organism evidence="1 2">
    <name type="scientific">Noviherbaspirillum album</name>
    <dbReference type="NCBI Taxonomy" id="3080276"/>
    <lineage>
        <taxon>Bacteria</taxon>
        <taxon>Pseudomonadati</taxon>
        <taxon>Pseudomonadota</taxon>
        <taxon>Betaproteobacteria</taxon>
        <taxon>Burkholderiales</taxon>
        <taxon>Oxalobacteraceae</taxon>
        <taxon>Noviherbaspirillum</taxon>
    </lineage>
</organism>
<protein>
    <submittedName>
        <fullName evidence="1">Uncharacterized protein</fullName>
    </submittedName>
</protein>
<comment type="caution">
    <text evidence="1">The sequence shown here is derived from an EMBL/GenBank/DDBJ whole genome shotgun (WGS) entry which is preliminary data.</text>
</comment>
<dbReference type="Proteomes" id="UP001352263">
    <property type="component" value="Unassembled WGS sequence"/>
</dbReference>
<dbReference type="InterPro" id="IPR036271">
    <property type="entry name" value="Tet_transcr_reg_TetR-rel_C_sf"/>
</dbReference>
<reference evidence="1 2" key="1">
    <citation type="submission" date="2023-10" db="EMBL/GenBank/DDBJ databases">
        <title>Noviherbaspirillum sp. CPCC 100848 genome assembly.</title>
        <authorList>
            <person name="Li X.Y."/>
            <person name="Fang X.M."/>
        </authorList>
    </citation>
    <scope>NUCLEOTIDE SEQUENCE [LARGE SCALE GENOMIC DNA]</scope>
    <source>
        <strain evidence="1 2">CPCC 100848</strain>
    </source>
</reference>
<proteinExistence type="predicted"/>
<evidence type="ECO:0000313" key="1">
    <source>
        <dbReference type="EMBL" id="MEC4721279.1"/>
    </source>
</evidence>
<accession>A0ABU6JCA8</accession>
<evidence type="ECO:0000313" key="2">
    <source>
        <dbReference type="Proteomes" id="UP001352263"/>
    </source>
</evidence>